<evidence type="ECO:0000313" key="4">
    <source>
        <dbReference type="Proteomes" id="UP000838756"/>
    </source>
</evidence>
<dbReference type="EMBL" id="CAKXAJ010024854">
    <property type="protein sequence ID" value="CAH2231786.1"/>
    <property type="molecule type" value="Genomic_DNA"/>
</dbReference>
<comment type="similarity">
    <text evidence="1">Belongs to the peptidase S10 family.</text>
</comment>
<comment type="caution">
    <text evidence="3">The sequence shown here is derived from an EMBL/GenBank/DDBJ whole genome shotgun (WGS) entry which is preliminary data.</text>
</comment>
<evidence type="ECO:0000256" key="1">
    <source>
        <dbReference type="ARBA" id="ARBA00009431"/>
    </source>
</evidence>
<keyword evidence="4" id="KW-1185">Reference proteome</keyword>
<protein>
    <submittedName>
        <fullName evidence="3">Jg7198 protein</fullName>
    </submittedName>
</protein>
<dbReference type="GO" id="GO:0006508">
    <property type="term" value="P:proteolysis"/>
    <property type="evidence" value="ECO:0007669"/>
    <property type="project" value="InterPro"/>
</dbReference>
<sequence length="390" mass="43788">MYFTTRTVPFVITILTVATSLTATPALILTPLIKQNKLEQARNASTVNPKDFLNTTSYSAFLTVDERYNSNLFYWYFPVAKEGLIMGNPVTDRSSIVDYTRVFYNWGLVDAQGALAAKALQEQYQKAINDGDNIVAHSLREDLLDKLQDIAYKNQLNNVLQNTEGLRDLVPFITRPQVKESLHVGDLSFTFSNGTVHRKIIPDFLSPVTPKIDVLLESYKILIYCGQLDLLAPCVLSAEARRKNWQWSRRENFLDAPRVPWWFNNTVAGYVKSGGNLTEVQVNGAGHIVPADKPAQAKHIVENFINGQDFLVPPDYKVTGANPKYQEYTDLRTSQDLPNSSGIRNGLIASVVLNVLLLVGIVIGGVMTMRWKRENDYFNLPLSDDILTLA</sequence>
<dbReference type="PROSITE" id="PS00560">
    <property type="entry name" value="CARBOXYPEPT_SER_HIS"/>
    <property type="match status" value="1"/>
</dbReference>
<keyword evidence="2" id="KW-0472">Membrane</keyword>
<evidence type="ECO:0000256" key="2">
    <source>
        <dbReference type="SAM" id="Phobius"/>
    </source>
</evidence>
<dbReference type="AlphaFoldDB" id="A0A8S4R8Y4"/>
<feature type="transmembrane region" description="Helical" evidence="2">
    <location>
        <begin position="347"/>
        <end position="367"/>
    </location>
</feature>
<dbReference type="SUPFAM" id="SSF53474">
    <property type="entry name" value="alpha/beta-Hydrolases"/>
    <property type="match status" value="1"/>
</dbReference>
<dbReference type="InterPro" id="IPR001563">
    <property type="entry name" value="Peptidase_S10"/>
</dbReference>
<proteinExistence type="inferred from homology"/>
<dbReference type="InterPro" id="IPR029058">
    <property type="entry name" value="AB_hydrolase_fold"/>
</dbReference>
<evidence type="ECO:0000313" key="3">
    <source>
        <dbReference type="EMBL" id="CAH2231786.1"/>
    </source>
</evidence>
<dbReference type="Proteomes" id="UP000838756">
    <property type="component" value="Unassembled WGS sequence"/>
</dbReference>
<accession>A0A8S4R8Y4</accession>
<keyword evidence="2" id="KW-0812">Transmembrane</keyword>
<dbReference type="Gene3D" id="3.40.50.1820">
    <property type="entry name" value="alpha/beta hydrolase"/>
    <property type="match status" value="1"/>
</dbReference>
<reference evidence="3" key="1">
    <citation type="submission" date="2022-03" db="EMBL/GenBank/DDBJ databases">
        <authorList>
            <person name="Lindestad O."/>
        </authorList>
    </citation>
    <scope>NUCLEOTIDE SEQUENCE</scope>
</reference>
<dbReference type="GO" id="GO:0004185">
    <property type="term" value="F:serine-type carboxypeptidase activity"/>
    <property type="evidence" value="ECO:0007669"/>
    <property type="project" value="InterPro"/>
</dbReference>
<name>A0A8S4R8Y4_9NEOP</name>
<dbReference type="InterPro" id="IPR033124">
    <property type="entry name" value="Ser_caboxypep_his_AS"/>
</dbReference>
<dbReference type="Pfam" id="PF00450">
    <property type="entry name" value="Peptidase_S10"/>
    <property type="match status" value="1"/>
</dbReference>
<organism evidence="3 4">
    <name type="scientific">Pararge aegeria aegeria</name>
    <dbReference type="NCBI Taxonomy" id="348720"/>
    <lineage>
        <taxon>Eukaryota</taxon>
        <taxon>Metazoa</taxon>
        <taxon>Ecdysozoa</taxon>
        <taxon>Arthropoda</taxon>
        <taxon>Hexapoda</taxon>
        <taxon>Insecta</taxon>
        <taxon>Pterygota</taxon>
        <taxon>Neoptera</taxon>
        <taxon>Endopterygota</taxon>
        <taxon>Lepidoptera</taxon>
        <taxon>Glossata</taxon>
        <taxon>Ditrysia</taxon>
        <taxon>Papilionoidea</taxon>
        <taxon>Nymphalidae</taxon>
        <taxon>Satyrinae</taxon>
        <taxon>Satyrini</taxon>
        <taxon>Parargina</taxon>
        <taxon>Pararge</taxon>
    </lineage>
</organism>
<gene>
    <name evidence="3" type="primary">jg7198</name>
    <name evidence="3" type="ORF">PAEG_LOCUS10237</name>
</gene>
<dbReference type="OrthoDB" id="443318at2759"/>
<keyword evidence="2" id="KW-1133">Transmembrane helix</keyword>